<keyword evidence="3" id="KW-0731">Sigma factor</keyword>
<evidence type="ECO:0000256" key="5">
    <source>
        <dbReference type="SAM" id="MobiDB-lite"/>
    </source>
</evidence>
<dbReference type="Gene3D" id="1.10.10.10">
    <property type="entry name" value="Winged helix-like DNA-binding domain superfamily/Winged helix DNA-binding domain"/>
    <property type="match status" value="1"/>
</dbReference>
<evidence type="ECO:0000256" key="2">
    <source>
        <dbReference type="ARBA" id="ARBA00023015"/>
    </source>
</evidence>
<dbReference type="NCBIfam" id="TIGR02937">
    <property type="entry name" value="sigma70-ECF"/>
    <property type="match status" value="1"/>
</dbReference>
<evidence type="ECO:0000256" key="1">
    <source>
        <dbReference type="ARBA" id="ARBA00010641"/>
    </source>
</evidence>
<dbReference type="Gene3D" id="1.10.1740.10">
    <property type="match status" value="1"/>
</dbReference>
<dbReference type="GO" id="GO:0016987">
    <property type="term" value="F:sigma factor activity"/>
    <property type="evidence" value="ECO:0007669"/>
    <property type="project" value="UniProtKB-KW"/>
</dbReference>
<evidence type="ECO:0000313" key="7">
    <source>
        <dbReference type="EMBL" id="CUS43470.1"/>
    </source>
</evidence>
<dbReference type="InterPro" id="IPR013325">
    <property type="entry name" value="RNA_pol_sigma_r2"/>
</dbReference>
<proteinExistence type="inferred from homology"/>
<keyword evidence="2" id="KW-0805">Transcription regulation</keyword>
<sequence>MAGNIIPHEGALRDRLRSIAVPRQEIDDIVQDAYLSITHLSSVAHIRDGRAYLFSVARTVILKRVRRERIVRIDSLTEFQALSFADEDPGPERRAGGRRDLERVRQLIANLPSPCCEIFELRRIEGVSQREIAARLGVSEHVVEKQSSRGLKLILKAIADSESEAAQPVKQRKEGAKRDRGHE</sequence>
<organism evidence="7">
    <name type="scientific">hydrothermal vent metagenome</name>
    <dbReference type="NCBI Taxonomy" id="652676"/>
    <lineage>
        <taxon>unclassified sequences</taxon>
        <taxon>metagenomes</taxon>
        <taxon>ecological metagenomes</taxon>
    </lineage>
</organism>
<feature type="domain" description="RNA polymerase sigma factor 70 region 4 type 2" evidence="6">
    <location>
        <begin position="102"/>
        <end position="153"/>
    </location>
</feature>
<dbReference type="SUPFAM" id="SSF88659">
    <property type="entry name" value="Sigma3 and sigma4 domains of RNA polymerase sigma factors"/>
    <property type="match status" value="1"/>
</dbReference>
<dbReference type="GO" id="GO:0006352">
    <property type="term" value="P:DNA-templated transcription initiation"/>
    <property type="evidence" value="ECO:0007669"/>
    <property type="project" value="InterPro"/>
</dbReference>
<evidence type="ECO:0000256" key="4">
    <source>
        <dbReference type="ARBA" id="ARBA00023163"/>
    </source>
</evidence>
<dbReference type="InterPro" id="IPR013324">
    <property type="entry name" value="RNA_pol_sigma_r3/r4-like"/>
</dbReference>
<dbReference type="GO" id="GO:0003677">
    <property type="term" value="F:DNA binding"/>
    <property type="evidence" value="ECO:0007669"/>
    <property type="project" value="InterPro"/>
</dbReference>
<gene>
    <name evidence="7" type="ORF">MGWOODY_Smn2459</name>
</gene>
<dbReference type="InterPro" id="IPR036388">
    <property type="entry name" value="WH-like_DNA-bd_sf"/>
</dbReference>
<evidence type="ECO:0000259" key="6">
    <source>
        <dbReference type="Pfam" id="PF08281"/>
    </source>
</evidence>
<keyword evidence="4" id="KW-0804">Transcription</keyword>
<dbReference type="PANTHER" id="PTHR43133">
    <property type="entry name" value="RNA POLYMERASE ECF-TYPE SIGMA FACTO"/>
    <property type="match status" value="1"/>
</dbReference>
<reference evidence="7" key="1">
    <citation type="submission" date="2015-10" db="EMBL/GenBank/DDBJ databases">
        <authorList>
            <person name="Gilbert D.G."/>
        </authorList>
    </citation>
    <scope>NUCLEOTIDE SEQUENCE</scope>
</reference>
<dbReference type="EMBL" id="CZQE01000056">
    <property type="protein sequence ID" value="CUS43470.1"/>
    <property type="molecule type" value="Genomic_DNA"/>
</dbReference>
<dbReference type="InterPro" id="IPR013249">
    <property type="entry name" value="RNA_pol_sigma70_r4_t2"/>
</dbReference>
<protein>
    <submittedName>
        <fullName evidence="7">FIG006045: Sigma factor, ECF subfamily</fullName>
    </submittedName>
</protein>
<evidence type="ECO:0000256" key="3">
    <source>
        <dbReference type="ARBA" id="ARBA00023082"/>
    </source>
</evidence>
<dbReference type="AlphaFoldDB" id="A0A160TFI1"/>
<dbReference type="PANTHER" id="PTHR43133:SF63">
    <property type="entry name" value="RNA POLYMERASE SIGMA FACTOR FECI-RELATED"/>
    <property type="match status" value="1"/>
</dbReference>
<dbReference type="InterPro" id="IPR014284">
    <property type="entry name" value="RNA_pol_sigma-70_dom"/>
</dbReference>
<comment type="similarity">
    <text evidence="1">Belongs to the sigma-70 factor family. ECF subfamily.</text>
</comment>
<feature type="compositionally biased region" description="Basic and acidic residues" evidence="5">
    <location>
        <begin position="171"/>
        <end position="183"/>
    </location>
</feature>
<name>A0A160TFI1_9ZZZZ</name>
<accession>A0A160TFI1</accession>
<feature type="region of interest" description="Disordered" evidence="5">
    <location>
        <begin position="162"/>
        <end position="183"/>
    </location>
</feature>
<dbReference type="SUPFAM" id="SSF88946">
    <property type="entry name" value="Sigma2 domain of RNA polymerase sigma factors"/>
    <property type="match status" value="1"/>
</dbReference>
<dbReference type="InterPro" id="IPR039425">
    <property type="entry name" value="RNA_pol_sigma-70-like"/>
</dbReference>
<dbReference type="Pfam" id="PF08281">
    <property type="entry name" value="Sigma70_r4_2"/>
    <property type="match status" value="1"/>
</dbReference>